<dbReference type="AlphaFoldDB" id="A0A0L0DVT3"/>
<keyword evidence="1" id="KW-1133">Transmembrane helix</keyword>
<evidence type="ECO:0000313" key="2">
    <source>
        <dbReference type="EMBL" id="KNC56186.1"/>
    </source>
</evidence>
<dbReference type="RefSeq" id="XP_013761235.1">
    <property type="nucleotide sequence ID" value="XM_013905781.1"/>
</dbReference>
<protein>
    <submittedName>
        <fullName evidence="2">Uncharacterized protein</fullName>
    </submittedName>
</protein>
<proteinExistence type="predicted"/>
<keyword evidence="1" id="KW-0812">Transmembrane</keyword>
<gene>
    <name evidence="2" type="ORF">AMSG_11696</name>
</gene>
<feature type="transmembrane region" description="Helical" evidence="1">
    <location>
        <begin position="484"/>
        <end position="507"/>
    </location>
</feature>
<feature type="transmembrane region" description="Helical" evidence="1">
    <location>
        <begin position="425"/>
        <end position="445"/>
    </location>
</feature>
<name>A0A0L0DVT3_THETB</name>
<feature type="transmembrane region" description="Helical" evidence="1">
    <location>
        <begin position="327"/>
        <end position="352"/>
    </location>
</feature>
<evidence type="ECO:0000313" key="3">
    <source>
        <dbReference type="Proteomes" id="UP000054408"/>
    </source>
</evidence>
<dbReference type="GeneID" id="25569611"/>
<feature type="transmembrane region" description="Helical" evidence="1">
    <location>
        <begin position="81"/>
        <end position="100"/>
    </location>
</feature>
<sequence length="509" mass="54251">MPDRRRVCWRPQHADSCRGLCADRRRGLFHQVSRRERVYGRGQVRARNRRSALCPLHARLFASGPEGKCARCKVGPRGTGVVLGVLGLLVLGLVSGYVLVQRESVRPLALLMGSTQLPEQSVWRRLRVHTGRIQAVAASLAVEAGVVVLLAVFGLAEAWEVAALAIGLVALTVYAVADKSSRALRAEAVLKTTVVFLQSLAVVLAASDGSLESSTALKTLHGILERASLTLTGLACLQVGPVGEFWVFVAIATSPALVCGALAAMARSQQVYERGLRGAGTLAYLFVFPLVQRSLAQVSCVPDPTPGSSYEYLDATPWIRCGSHAQIALAGSAVAVLVAVCCGVVWVSRIVLSARARKMIHVETESERRELLSSLRGRHGEDEDEHPLAFLWEPYRDEAWWFEAVVLVRRVAIACSVALIPRKSVFVGGVLVAIVGVSLGVHIHLNPLRDAVAQWTESAALVGVLAVLRLTAMMDEAGPSAESAVLSWGVVGVAVGVVGTAACVVIGSL</sequence>
<dbReference type="EMBL" id="GL349440">
    <property type="protein sequence ID" value="KNC56186.1"/>
    <property type="molecule type" value="Genomic_DNA"/>
</dbReference>
<feature type="transmembrane region" description="Helical" evidence="1">
    <location>
        <begin position="451"/>
        <end position="472"/>
    </location>
</feature>
<keyword evidence="1" id="KW-0472">Membrane</keyword>
<reference evidence="2 3" key="1">
    <citation type="submission" date="2010-05" db="EMBL/GenBank/DDBJ databases">
        <title>The Genome Sequence of Thecamonas trahens ATCC 50062.</title>
        <authorList>
            <consortium name="The Broad Institute Genome Sequencing Platform"/>
            <person name="Russ C."/>
            <person name="Cuomo C."/>
            <person name="Shea T."/>
            <person name="Young S.K."/>
            <person name="Zeng Q."/>
            <person name="Koehrsen M."/>
            <person name="Haas B."/>
            <person name="Borodovsky M."/>
            <person name="Guigo R."/>
            <person name="Alvarado L."/>
            <person name="Berlin A."/>
            <person name="Bochicchio J."/>
            <person name="Borenstein D."/>
            <person name="Chapman S."/>
            <person name="Chen Z."/>
            <person name="Freedman E."/>
            <person name="Gellesch M."/>
            <person name="Goldberg J."/>
            <person name="Griggs A."/>
            <person name="Gujja S."/>
            <person name="Heilman E."/>
            <person name="Heiman D."/>
            <person name="Hepburn T."/>
            <person name="Howarth C."/>
            <person name="Jen D."/>
            <person name="Larson L."/>
            <person name="Mehta T."/>
            <person name="Park D."/>
            <person name="Pearson M."/>
            <person name="Roberts A."/>
            <person name="Saif S."/>
            <person name="Shenoy N."/>
            <person name="Sisk P."/>
            <person name="Stolte C."/>
            <person name="Sykes S."/>
            <person name="Thomson T."/>
            <person name="Walk T."/>
            <person name="White J."/>
            <person name="Yandava C."/>
            <person name="Burger G."/>
            <person name="Gray M.W."/>
            <person name="Holland P.W.H."/>
            <person name="King N."/>
            <person name="Lang F.B.F."/>
            <person name="Roger A.J."/>
            <person name="Ruiz-Trillo I."/>
            <person name="Lander E."/>
            <person name="Nusbaum C."/>
        </authorList>
    </citation>
    <scope>NUCLEOTIDE SEQUENCE [LARGE SCALE GENOMIC DNA]</scope>
    <source>
        <strain evidence="2 3">ATCC 50062</strain>
    </source>
</reference>
<organism evidence="2 3">
    <name type="scientific">Thecamonas trahens ATCC 50062</name>
    <dbReference type="NCBI Taxonomy" id="461836"/>
    <lineage>
        <taxon>Eukaryota</taxon>
        <taxon>Apusozoa</taxon>
        <taxon>Apusomonadida</taxon>
        <taxon>Apusomonadidae</taxon>
        <taxon>Thecamonas</taxon>
    </lineage>
</organism>
<keyword evidence="3" id="KW-1185">Reference proteome</keyword>
<evidence type="ECO:0000256" key="1">
    <source>
        <dbReference type="SAM" id="Phobius"/>
    </source>
</evidence>
<accession>A0A0L0DVT3</accession>
<feature type="transmembrane region" description="Helical" evidence="1">
    <location>
        <begin position="245"/>
        <end position="266"/>
    </location>
</feature>
<dbReference type="Proteomes" id="UP000054408">
    <property type="component" value="Unassembled WGS sequence"/>
</dbReference>
<feature type="transmembrane region" description="Helical" evidence="1">
    <location>
        <begin position="161"/>
        <end position="177"/>
    </location>
</feature>